<feature type="compositionally biased region" description="Polar residues" evidence="1">
    <location>
        <begin position="137"/>
        <end position="146"/>
    </location>
</feature>
<accession>A0A9W4SM88</accession>
<keyword evidence="2" id="KW-0472">Membrane</keyword>
<sequence>MKIAHRIDAINKRNKGINNFFIDDIETKNNQINSIIPLDSKSSYIHDQHYASNSNDPFSSESPWRLPAILSLVWTTFLLLAVFAFIIKKTVFADLNLPLGRNRHQRIRRTDDDNEWMTASFSDDDHEADENEVPLSANISSNDLTD</sequence>
<feature type="region of interest" description="Disordered" evidence="1">
    <location>
        <begin position="116"/>
        <end position="146"/>
    </location>
</feature>
<proteinExistence type="predicted"/>
<dbReference type="EMBL" id="CAMKVN010001338">
    <property type="protein sequence ID" value="CAI2175282.1"/>
    <property type="molecule type" value="Genomic_DNA"/>
</dbReference>
<organism evidence="3 4">
    <name type="scientific">Funneliformis geosporum</name>
    <dbReference type="NCBI Taxonomy" id="1117311"/>
    <lineage>
        <taxon>Eukaryota</taxon>
        <taxon>Fungi</taxon>
        <taxon>Fungi incertae sedis</taxon>
        <taxon>Mucoromycota</taxon>
        <taxon>Glomeromycotina</taxon>
        <taxon>Glomeromycetes</taxon>
        <taxon>Glomerales</taxon>
        <taxon>Glomeraceae</taxon>
        <taxon>Funneliformis</taxon>
    </lineage>
</organism>
<feature type="compositionally biased region" description="Acidic residues" evidence="1">
    <location>
        <begin position="122"/>
        <end position="132"/>
    </location>
</feature>
<name>A0A9W4SM88_9GLOM</name>
<evidence type="ECO:0000256" key="1">
    <source>
        <dbReference type="SAM" id="MobiDB-lite"/>
    </source>
</evidence>
<keyword evidence="4" id="KW-1185">Reference proteome</keyword>
<gene>
    <name evidence="3" type="ORF">FWILDA_LOCUS7015</name>
</gene>
<feature type="transmembrane region" description="Helical" evidence="2">
    <location>
        <begin position="64"/>
        <end position="87"/>
    </location>
</feature>
<protein>
    <submittedName>
        <fullName evidence="3">12598_t:CDS:1</fullName>
    </submittedName>
</protein>
<keyword evidence="2" id="KW-1133">Transmembrane helix</keyword>
<keyword evidence="2" id="KW-0812">Transmembrane</keyword>
<evidence type="ECO:0000313" key="3">
    <source>
        <dbReference type="EMBL" id="CAI2175282.1"/>
    </source>
</evidence>
<comment type="caution">
    <text evidence="3">The sequence shown here is derived from an EMBL/GenBank/DDBJ whole genome shotgun (WGS) entry which is preliminary data.</text>
</comment>
<dbReference type="OrthoDB" id="2363284at2759"/>
<reference evidence="3" key="1">
    <citation type="submission" date="2022-08" db="EMBL/GenBank/DDBJ databases">
        <authorList>
            <person name="Kallberg Y."/>
            <person name="Tangrot J."/>
            <person name="Rosling A."/>
        </authorList>
    </citation>
    <scope>NUCLEOTIDE SEQUENCE</scope>
    <source>
        <strain evidence="3">Wild A</strain>
    </source>
</reference>
<evidence type="ECO:0000313" key="4">
    <source>
        <dbReference type="Proteomes" id="UP001153678"/>
    </source>
</evidence>
<dbReference type="Proteomes" id="UP001153678">
    <property type="component" value="Unassembled WGS sequence"/>
</dbReference>
<dbReference type="AlphaFoldDB" id="A0A9W4SM88"/>
<evidence type="ECO:0000256" key="2">
    <source>
        <dbReference type="SAM" id="Phobius"/>
    </source>
</evidence>